<protein>
    <submittedName>
        <fullName evidence="2">Alpha/beta hydrolase-fold protein</fullName>
    </submittedName>
</protein>
<dbReference type="Gene3D" id="2.60.40.10">
    <property type="entry name" value="Immunoglobulins"/>
    <property type="match status" value="1"/>
</dbReference>
<dbReference type="SUPFAM" id="SSF53474">
    <property type="entry name" value="alpha/beta-Hydrolases"/>
    <property type="match status" value="1"/>
</dbReference>
<dbReference type="RefSeq" id="WP_274266528.1">
    <property type="nucleotide sequence ID" value="NZ_CP117880.1"/>
</dbReference>
<evidence type="ECO:0000313" key="2">
    <source>
        <dbReference type="EMBL" id="WDF67801.1"/>
    </source>
</evidence>
<dbReference type="InterPro" id="IPR050583">
    <property type="entry name" value="Mycobacterial_A85_antigen"/>
</dbReference>
<feature type="signal peptide" evidence="1">
    <location>
        <begin position="1"/>
        <end position="19"/>
    </location>
</feature>
<dbReference type="Gene3D" id="3.40.50.1820">
    <property type="entry name" value="alpha/beta hydrolase"/>
    <property type="match status" value="1"/>
</dbReference>
<dbReference type="Proteomes" id="UP001221558">
    <property type="component" value="Chromosome"/>
</dbReference>
<organism evidence="2 3">
    <name type="scientific">Sphingobacterium oryzagri</name>
    <dbReference type="NCBI Taxonomy" id="3025669"/>
    <lineage>
        <taxon>Bacteria</taxon>
        <taxon>Pseudomonadati</taxon>
        <taxon>Bacteroidota</taxon>
        <taxon>Sphingobacteriia</taxon>
        <taxon>Sphingobacteriales</taxon>
        <taxon>Sphingobacteriaceae</taxon>
        <taxon>Sphingobacterium</taxon>
    </lineage>
</organism>
<keyword evidence="3" id="KW-1185">Reference proteome</keyword>
<accession>A0ABY7WDT0</accession>
<dbReference type="CDD" id="cd11294">
    <property type="entry name" value="E_set_Esterase_like_N"/>
    <property type="match status" value="1"/>
</dbReference>
<feature type="chain" id="PRO_5046408498" evidence="1">
    <location>
        <begin position="20"/>
        <end position="393"/>
    </location>
</feature>
<dbReference type="Pfam" id="PF00756">
    <property type="entry name" value="Esterase"/>
    <property type="match status" value="1"/>
</dbReference>
<dbReference type="InterPro" id="IPR000801">
    <property type="entry name" value="Esterase-like"/>
</dbReference>
<dbReference type="PANTHER" id="PTHR48098">
    <property type="entry name" value="ENTEROCHELIN ESTERASE-RELATED"/>
    <property type="match status" value="1"/>
</dbReference>
<sequence length="393" mass="44445">MLKKSIFLFFLLGSLFAQSAHSQENINLEGTKSLRSPQVHADNTVTFQVFAPQAKTAYIVGNWMEREASGKAGKQAMQKDGSYWKYTSPPLASDLFLYSVELDGVTVNDPLNVYQVRDVANIFNYFVTEGPQADLYQVQDVPHGSLSKRWYASPTLNMERRLTIYTPPGYEREKKSYPVLYLLHGMGGDEEAWPTLGRVAQILDNLIAKGTVKPMIVVMPNGHVANSAAPGESSKGQYAIQFFTPDVGTGKMEESFKDVIAFVESNYRAKKEKKARAIAGLSMGGAHTLFTSSYMPDTFDYVGLFSAAFRMNDKAKSPVFDDFENNLIKQRDHGLKLYWIGMGKDDFLYKTGEEYRKKLDGIDMKYVYRESEGGHTWANWRLYLTEFLPQLFK</sequence>
<dbReference type="InterPro" id="IPR014756">
    <property type="entry name" value="Ig_E-set"/>
</dbReference>
<dbReference type="PANTHER" id="PTHR48098:SF1">
    <property type="entry name" value="DIACYLGLYCEROL ACYLTRANSFERASE_MYCOLYLTRANSFERASE AG85A"/>
    <property type="match status" value="1"/>
</dbReference>
<name>A0ABY7WDT0_9SPHI</name>
<keyword evidence="1" id="KW-0732">Signal</keyword>
<proteinExistence type="predicted"/>
<evidence type="ECO:0000313" key="3">
    <source>
        <dbReference type="Proteomes" id="UP001221558"/>
    </source>
</evidence>
<reference evidence="2 3" key="1">
    <citation type="submission" date="2023-02" db="EMBL/GenBank/DDBJ databases">
        <title>Genome sequence of Sphingobacterium sp. KACC 22765.</title>
        <authorList>
            <person name="Kim S."/>
            <person name="Heo J."/>
            <person name="Kwon S.-W."/>
        </authorList>
    </citation>
    <scope>NUCLEOTIDE SEQUENCE [LARGE SCALE GENOMIC DNA]</scope>
    <source>
        <strain evidence="2 3">KACC 22765</strain>
    </source>
</reference>
<keyword evidence="2" id="KW-0378">Hydrolase</keyword>
<dbReference type="EMBL" id="CP117880">
    <property type="protein sequence ID" value="WDF67801.1"/>
    <property type="molecule type" value="Genomic_DNA"/>
</dbReference>
<evidence type="ECO:0000256" key="1">
    <source>
        <dbReference type="SAM" id="SignalP"/>
    </source>
</evidence>
<dbReference type="InterPro" id="IPR029058">
    <property type="entry name" value="AB_hydrolase_fold"/>
</dbReference>
<dbReference type="InterPro" id="IPR013783">
    <property type="entry name" value="Ig-like_fold"/>
</dbReference>
<dbReference type="SUPFAM" id="SSF81296">
    <property type="entry name" value="E set domains"/>
    <property type="match status" value="1"/>
</dbReference>
<dbReference type="GO" id="GO:0016787">
    <property type="term" value="F:hydrolase activity"/>
    <property type="evidence" value="ECO:0007669"/>
    <property type="project" value="UniProtKB-KW"/>
</dbReference>
<gene>
    <name evidence="2" type="ORF">PQ465_16045</name>
</gene>